<proteinExistence type="predicted"/>
<reference evidence="2" key="1">
    <citation type="submission" date="2014-09" db="EMBL/GenBank/DDBJ databases">
        <authorList>
            <person name="Mudge J."/>
            <person name="Ramaraj T."/>
            <person name="Lindquist I.E."/>
            <person name="Bharti A.K."/>
            <person name="Sundararajan A."/>
            <person name="Cameron C.T."/>
            <person name="Woodward J.E."/>
            <person name="May G.D."/>
            <person name="Brubaker C."/>
            <person name="Broadhvest J."/>
            <person name="Wilkins T.A."/>
        </authorList>
    </citation>
    <scope>NUCLEOTIDE SEQUENCE</scope>
    <source>
        <strain evidence="2">cv. AKA8401</strain>
    </source>
</reference>
<organism evidence="1 2">
    <name type="scientific">Gossypium arboreum</name>
    <name type="common">Tree cotton</name>
    <name type="synonym">Gossypium nanking</name>
    <dbReference type="NCBI Taxonomy" id="29729"/>
    <lineage>
        <taxon>Eukaryota</taxon>
        <taxon>Viridiplantae</taxon>
        <taxon>Streptophyta</taxon>
        <taxon>Embryophyta</taxon>
        <taxon>Tracheophyta</taxon>
        <taxon>Spermatophyta</taxon>
        <taxon>Magnoliopsida</taxon>
        <taxon>eudicotyledons</taxon>
        <taxon>Gunneridae</taxon>
        <taxon>Pentapetalae</taxon>
        <taxon>rosids</taxon>
        <taxon>malvids</taxon>
        <taxon>Malvales</taxon>
        <taxon>Malvaceae</taxon>
        <taxon>Malvoideae</taxon>
        <taxon>Gossypium</taxon>
    </lineage>
</organism>
<evidence type="ECO:0000313" key="1">
    <source>
        <dbReference type="EMBL" id="KHF99651.1"/>
    </source>
</evidence>
<dbReference type="EMBL" id="JRRC01088302">
    <property type="protein sequence ID" value="KHF99651.1"/>
    <property type="molecule type" value="Genomic_DNA"/>
</dbReference>
<keyword evidence="2" id="KW-1185">Reference proteome</keyword>
<accession>A0A0B0MGY8</accession>
<gene>
    <name evidence="1" type="ORF">F383_38498</name>
</gene>
<comment type="caution">
    <text evidence="1">The sequence shown here is derived from an EMBL/GenBank/DDBJ whole genome shotgun (WGS) entry which is preliminary data.</text>
</comment>
<sequence length="123" mass="14052">MASASEMRASVRPCLGHGIGVDMCTTCKTISGTWHCVDICANVRPFLGHGICDDMCASVRPCLGHGIGTNMRLRIRPYLGYSVDMWIHCMMILNVLQYSRRFNRPFKILVKKWSNMSKNMWYM</sequence>
<protein>
    <submittedName>
        <fullName evidence="1">Uncharacterized protein</fullName>
    </submittedName>
</protein>
<dbReference type="Proteomes" id="UP000032142">
    <property type="component" value="Unassembled WGS sequence"/>
</dbReference>
<name>A0A0B0MGY8_GOSAR</name>
<dbReference type="AlphaFoldDB" id="A0A0B0MGY8"/>
<evidence type="ECO:0000313" key="2">
    <source>
        <dbReference type="Proteomes" id="UP000032142"/>
    </source>
</evidence>